<organism evidence="2 3">
    <name type="scientific">Methylobacterium crusticola</name>
    <dbReference type="NCBI Taxonomy" id="1697972"/>
    <lineage>
        <taxon>Bacteria</taxon>
        <taxon>Pseudomonadati</taxon>
        <taxon>Pseudomonadota</taxon>
        <taxon>Alphaproteobacteria</taxon>
        <taxon>Hyphomicrobiales</taxon>
        <taxon>Methylobacteriaceae</taxon>
        <taxon>Methylobacterium</taxon>
    </lineage>
</organism>
<evidence type="ECO:0000313" key="3">
    <source>
        <dbReference type="Proteomes" id="UP001055167"/>
    </source>
</evidence>
<dbReference type="Pfam" id="PF00300">
    <property type="entry name" value="His_Phos_1"/>
    <property type="match status" value="1"/>
</dbReference>
<dbReference type="SUPFAM" id="SSF53254">
    <property type="entry name" value="Phosphoglycerate mutase-like"/>
    <property type="match status" value="1"/>
</dbReference>
<dbReference type="InterPro" id="IPR013078">
    <property type="entry name" value="His_Pase_superF_clade-1"/>
</dbReference>
<dbReference type="CDD" id="cd07040">
    <property type="entry name" value="HP"/>
    <property type="match status" value="1"/>
</dbReference>
<dbReference type="Proteomes" id="UP001055167">
    <property type="component" value="Unassembled WGS sequence"/>
</dbReference>
<reference evidence="2" key="2">
    <citation type="submission" date="2021-08" db="EMBL/GenBank/DDBJ databases">
        <authorList>
            <person name="Tani A."/>
            <person name="Ola A."/>
            <person name="Ogura Y."/>
            <person name="Katsura K."/>
            <person name="Hayashi T."/>
        </authorList>
    </citation>
    <scope>NUCLEOTIDE SEQUENCE</scope>
    <source>
        <strain evidence="2">KCTC 52305</strain>
    </source>
</reference>
<comment type="caution">
    <text evidence="2">The sequence shown here is derived from an EMBL/GenBank/DDBJ whole genome shotgun (WGS) entry which is preliminary data.</text>
</comment>
<dbReference type="InterPro" id="IPR029033">
    <property type="entry name" value="His_PPase_superfam"/>
</dbReference>
<sequence>MRRTARLRPGRVPEGLASRGPASRGPASKGPASKGLAAACLAAFLAAWPGAARADEAAWAALRADGAVAILRHARAPGGGDPPGFRLGDCTTQRNLADEGRAQARRIGAAFRARGVAVGRVLSSRWCRALETARLAFGEATREEPTLDSFFSDQAAAEPQTRAVREILAGWRGSGALVLVTHQVNVTALTGAVPAEGEVLVLRPGPGGAAVVGRLVP</sequence>
<dbReference type="EMBL" id="BPQH01000003">
    <property type="protein sequence ID" value="GJD48556.1"/>
    <property type="molecule type" value="Genomic_DNA"/>
</dbReference>
<evidence type="ECO:0000256" key="1">
    <source>
        <dbReference type="SAM" id="MobiDB-lite"/>
    </source>
</evidence>
<accession>A0ABQ4QTA3</accession>
<keyword evidence="3" id="KW-1185">Reference proteome</keyword>
<evidence type="ECO:0000313" key="2">
    <source>
        <dbReference type="EMBL" id="GJD48556.1"/>
    </source>
</evidence>
<dbReference type="RefSeq" id="WP_128560301.1">
    <property type="nucleotide sequence ID" value="NZ_BPQH01000003.1"/>
</dbReference>
<protein>
    <recommendedName>
        <fullName evidence="4">Histidine phosphatase family protein</fullName>
    </recommendedName>
</protein>
<dbReference type="Gene3D" id="3.40.50.1240">
    <property type="entry name" value="Phosphoglycerate mutase-like"/>
    <property type="match status" value="1"/>
</dbReference>
<name>A0ABQ4QTA3_9HYPH</name>
<reference evidence="2" key="1">
    <citation type="journal article" date="2021" name="Front. Microbiol.">
        <title>Comprehensive Comparative Genomics and Phenotyping of Methylobacterium Species.</title>
        <authorList>
            <person name="Alessa O."/>
            <person name="Ogura Y."/>
            <person name="Fujitani Y."/>
            <person name="Takami H."/>
            <person name="Hayashi T."/>
            <person name="Sahin N."/>
            <person name="Tani A."/>
        </authorList>
    </citation>
    <scope>NUCLEOTIDE SEQUENCE</scope>
    <source>
        <strain evidence="2">KCTC 52305</strain>
    </source>
</reference>
<proteinExistence type="predicted"/>
<gene>
    <name evidence="2" type="ORF">OPKNFCMD_1278</name>
</gene>
<feature type="region of interest" description="Disordered" evidence="1">
    <location>
        <begin position="1"/>
        <end position="30"/>
    </location>
</feature>
<evidence type="ECO:0008006" key="4">
    <source>
        <dbReference type="Google" id="ProtNLM"/>
    </source>
</evidence>